<feature type="compositionally biased region" description="Basic residues" evidence="1">
    <location>
        <begin position="78"/>
        <end position="91"/>
    </location>
</feature>
<feature type="region of interest" description="Disordered" evidence="1">
    <location>
        <begin position="57"/>
        <end position="91"/>
    </location>
</feature>
<gene>
    <name evidence="2" type="ORF">SMTD_LOCUS8139</name>
</gene>
<protein>
    <submittedName>
        <fullName evidence="2">Uncharacterized protein</fullName>
    </submittedName>
</protein>
<evidence type="ECO:0000256" key="1">
    <source>
        <dbReference type="SAM" id="MobiDB-lite"/>
    </source>
</evidence>
<dbReference type="EMBL" id="UZAL01028714">
    <property type="protein sequence ID" value="VDP43176.1"/>
    <property type="molecule type" value="Genomic_DNA"/>
</dbReference>
<dbReference type="Proteomes" id="UP000269396">
    <property type="component" value="Unassembled WGS sequence"/>
</dbReference>
<accession>A0A183P1A3</accession>
<evidence type="ECO:0000313" key="3">
    <source>
        <dbReference type="Proteomes" id="UP000269396"/>
    </source>
</evidence>
<keyword evidence="3" id="KW-1185">Reference proteome</keyword>
<proteinExistence type="predicted"/>
<evidence type="ECO:0000313" key="2">
    <source>
        <dbReference type="EMBL" id="VDP43176.1"/>
    </source>
</evidence>
<organism evidence="2 3">
    <name type="scientific">Schistosoma mattheei</name>
    <dbReference type="NCBI Taxonomy" id="31246"/>
    <lineage>
        <taxon>Eukaryota</taxon>
        <taxon>Metazoa</taxon>
        <taxon>Spiralia</taxon>
        <taxon>Lophotrochozoa</taxon>
        <taxon>Platyhelminthes</taxon>
        <taxon>Trematoda</taxon>
        <taxon>Digenea</taxon>
        <taxon>Strigeidida</taxon>
        <taxon>Schistosomatoidea</taxon>
        <taxon>Schistosomatidae</taxon>
        <taxon>Schistosoma</taxon>
    </lineage>
</organism>
<reference evidence="2 3" key="1">
    <citation type="submission" date="2018-11" db="EMBL/GenBank/DDBJ databases">
        <authorList>
            <consortium name="Pathogen Informatics"/>
        </authorList>
    </citation>
    <scope>NUCLEOTIDE SEQUENCE [LARGE SCALE GENOMIC DNA]</scope>
    <source>
        <strain>Denwood</strain>
        <strain evidence="3">Zambia</strain>
    </source>
</reference>
<dbReference type="AlphaFoldDB" id="A0A183P1A3"/>
<name>A0A183P1A3_9TREM</name>
<sequence length="117" mass="14012">MTTAISRSNNVILSYPGENYECRKTTRVTERQNRIERARRTKLRLLQLSVLLVKSAGGYSTDNSDSDQTNSYPLKEKSKLKKRIRRNHHRKRFGRMAKSWKFIKLRKLWERDMAKQR</sequence>
<feature type="compositionally biased region" description="Low complexity" evidence="1">
    <location>
        <begin position="57"/>
        <end position="71"/>
    </location>
</feature>